<name>A0ABR1P287_DIAER</name>
<feature type="domain" description="Alcohol dehydrogenase-like C-terminal" evidence="1">
    <location>
        <begin position="195"/>
        <end position="326"/>
    </location>
</feature>
<accession>A0ABR1P287</accession>
<sequence length="370" mass="38947">MRALVCDGPGQPLVVKTVPTPQPTMGSVVVRVLCVQSQRSLRAILSGKTPFTFPQPMTPGNTGIGRVAAVGPDTTSLAVGQLVMLDTFIRARDEPGVQILWGFWDGPSPASKKLAAENWSMGSYAEFVRAPLENTWALDERRLCGGPAEGGLGYTLEDLAVIPEALVPYGGLRSLALQVGETVIVAPATGGFSGAAVNVARAMGATVLAMGRNTAVLERIAGRSPQGAVRPVPNTGDTQADAAALRAAAAGAIDAYLDFSPPQAAASTHLRSCFLALGQYGRAVMMGLVSSDLPVSYLHFGMQNQTIRGQFMYERADVRGLIQLVEKGLLRLGAEGGYELRGKYKLEEIDECFRATAAGSEAGQFVLITP</sequence>
<evidence type="ECO:0000313" key="4">
    <source>
        <dbReference type="Proteomes" id="UP001430848"/>
    </source>
</evidence>
<feature type="domain" description="Alcohol dehydrogenase-like N-terminal" evidence="2">
    <location>
        <begin position="26"/>
        <end position="137"/>
    </location>
</feature>
<protein>
    <recommendedName>
        <fullName evidence="5">Alcohol dehydrogenase</fullName>
    </recommendedName>
</protein>
<keyword evidence="4" id="KW-1185">Reference proteome</keyword>
<gene>
    <name evidence="3" type="ORF">SLS63_008513</name>
</gene>
<comment type="caution">
    <text evidence="3">The sequence shown here is derived from an EMBL/GenBank/DDBJ whole genome shotgun (WGS) entry which is preliminary data.</text>
</comment>
<dbReference type="PANTHER" id="PTHR43677">
    <property type="entry name" value="SHORT-CHAIN DEHYDROGENASE/REDUCTASE"/>
    <property type="match status" value="1"/>
</dbReference>
<dbReference type="Pfam" id="PF00107">
    <property type="entry name" value="ADH_zinc_N"/>
    <property type="match status" value="1"/>
</dbReference>
<reference evidence="3 4" key="1">
    <citation type="submission" date="2024-02" db="EMBL/GenBank/DDBJ databases">
        <title>De novo assembly and annotation of 12 fungi associated with fruit tree decline syndrome in Ontario, Canada.</title>
        <authorList>
            <person name="Sulman M."/>
            <person name="Ellouze W."/>
            <person name="Ilyukhin E."/>
        </authorList>
    </citation>
    <scope>NUCLEOTIDE SEQUENCE [LARGE SCALE GENOMIC DNA]</scope>
    <source>
        <strain evidence="3 4">M169</strain>
    </source>
</reference>
<evidence type="ECO:0008006" key="5">
    <source>
        <dbReference type="Google" id="ProtNLM"/>
    </source>
</evidence>
<organism evidence="3 4">
    <name type="scientific">Diaporthe eres</name>
    <name type="common">Phomopsis oblonga</name>
    <dbReference type="NCBI Taxonomy" id="83184"/>
    <lineage>
        <taxon>Eukaryota</taxon>
        <taxon>Fungi</taxon>
        <taxon>Dikarya</taxon>
        <taxon>Ascomycota</taxon>
        <taxon>Pezizomycotina</taxon>
        <taxon>Sordariomycetes</taxon>
        <taxon>Sordariomycetidae</taxon>
        <taxon>Diaporthales</taxon>
        <taxon>Diaporthaceae</taxon>
        <taxon>Diaporthe</taxon>
        <taxon>Diaporthe eres species complex</taxon>
    </lineage>
</organism>
<dbReference type="EMBL" id="JAKNSF020000055">
    <property type="protein sequence ID" value="KAK7724676.1"/>
    <property type="molecule type" value="Genomic_DNA"/>
</dbReference>
<evidence type="ECO:0000259" key="2">
    <source>
        <dbReference type="Pfam" id="PF08240"/>
    </source>
</evidence>
<dbReference type="Pfam" id="PF08240">
    <property type="entry name" value="ADH_N"/>
    <property type="match status" value="1"/>
</dbReference>
<dbReference type="Gene3D" id="3.40.50.720">
    <property type="entry name" value="NAD(P)-binding Rossmann-like Domain"/>
    <property type="match status" value="1"/>
</dbReference>
<dbReference type="SUPFAM" id="SSF50129">
    <property type="entry name" value="GroES-like"/>
    <property type="match status" value="1"/>
</dbReference>
<dbReference type="Proteomes" id="UP001430848">
    <property type="component" value="Unassembled WGS sequence"/>
</dbReference>
<dbReference type="SUPFAM" id="SSF51735">
    <property type="entry name" value="NAD(P)-binding Rossmann-fold domains"/>
    <property type="match status" value="1"/>
</dbReference>
<proteinExistence type="predicted"/>
<dbReference type="InterPro" id="IPR036291">
    <property type="entry name" value="NAD(P)-bd_dom_sf"/>
</dbReference>
<dbReference type="InterPro" id="IPR011032">
    <property type="entry name" value="GroES-like_sf"/>
</dbReference>
<evidence type="ECO:0000313" key="3">
    <source>
        <dbReference type="EMBL" id="KAK7724676.1"/>
    </source>
</evidence>
<dbReference type="InterPro" id="IPR013149">
    <property type="entry name" value="ADH-like_C"/>
</dbReference>
<dbReference type="InterPro" id="IPR013154">
    <property type="entry name" value="ADH-like_N"/>
</dbReference>
<evidence type="ECO:0000259" key="1">
    <source>
        <dbReference type="Pfam" id="PF00107"/>
    </source>
</evidence>
<dbReference type="PANTHER" id="PTHR43677:SF4">
    <property type="entry name" value="QUINONE OXIDOREDUCTASE-LIKE PROTEIN 2"/>
    <property type="match status" value="1"/>
</dbReference>
<dbReference type="Gene3D" id="3.90.180.10">
    <property type="entry name" value="Medium-chain alcohol dehydrogenases, catalytic domain"/>
    <property type="match status" value="1"/>
</dbReference>
<dbReference type="InterPro" id="IPR051397">
    <property type="entry name" value="Zn-ADH-like_protein"/>
</dbReference>